<dbReference type="EMBL" id="CP012752">
    <property type="protein sequence ID" value="ALG06394.1"/>
    <property type="molecule type" value="Genomic_DNA"/>
</dbReference>
<gene>
    <name evidence="2" type="ORF">AOZ06_05150</name>
</gene>
<protein>
    <submittedName>
        <fullName evidence="2">Uncharacterized protein</fullName>
    </submittedName>
</protein>
<evidence type="ECO:0000256" key="1">
    <source>
        <dbReference type="SAM" id="MobiDB-lite"/>
    </source>
</evidence>
<name>A0A0N9HK15_9PSEU</name>
<accession>A0A0N9HK15</accession>
<evidence type="ECO:0000313" key="2">
    <source>
        <dbReference type="EMBL" id="ALG06394.1"/>
    </source>
</evidence>
<reference evidence="2 3" key="1">
    <citation type="submission" date="2015-07" db="EMBL/GenBank/DDBJ databases">
        <title>Genome sequencing of Kibdelosporangium phytohabitans.</title>
        <authorList>
            <person name="Qin S."/>
            <person name="Xing K."/>
        </authorList>
    </citation>
    <scope>NUCLEOTIDE SEQUENCE [LARGE SCALE GENOMIC DNA]</scope>
    <source>
        <strain evidence="2 3">KLBMP1111</strain>
    </source>
</reference>
<proteinExistence type="predicted"/>
<dbReference type="Proteomes" id="UP000063699">
    <property type="component" value="Chromosome"/>
</dbReference>
<organism evidence="2 3">
    <name type="scientific">Kibdelosporangium phytohabitans</name>
    <dbReference type="NCBI Taxonomy" id="860235"/>
    <lineage>
        <taxon>Bacteria</taxon>
        <taxon>Bacillati</taxon>
        <taxon>Actinomycetota</taxon>
        <taxon>Actinomycetes</taxon>
        <taxon>Pseudonocardiales</taxon>
        <taxon>Pseudonocardiaceae</taxon>
        <taxon>Kibdelosporangium</taxon>
    </lineage>
</organism>
<sequence length="207" mass="21790">MWQLSTASGVLLDSKAAQESTTETIGDTTVLRARDTTGNDRSCRYLSEAGPPPNAAPAPTNDGTAGAPRTALELVVRRNSSDAQPKKPCDIAREYLTQVIKYWVKPALRTDNLTAPRFAIGDVNPCDSLAGIAESMGGPIEAITLGGPHKCTVRLVPGPDNTEQARKVGLVSASLAVKTDPRTVLDNPQTSKDYMFLPVVSGSGGSV</sequence>
<evidence type="ECO:0000313" key="3">
    <source>
        <dbReference type="Proteomes" id="UP000063699"/>
    </source>
</evidence>
<keyword evidence="3" id="KW-1185">Reference proteome</keyword>
<dbReference type="KEGG" id="kphy:AOZ06_05150"/>
<feature type="compositionally biased region" description="Basic and acidic residues" evidence="1">
    <location>
        <begin position="32"/>
        <end position="43"/>
    </location>
</feature>
<dbReference type="AlphaFoldDB" id="A0A0N9HK15"/>
<feature type="region of interest" description="Disordered" evidence="1">
    <location>
        <begin position="32"/>
        <end position="66"/>
    </location>
</feature>
<feature type="compositionally biased region" description="Low complexity" evidence="1">
    <location>
        <begin position="57"/>
        <end position="66"/>
    </location>
</feature>